<dbReference type="Pfam" id="PF05726">
    <property type="entry name" value="Pirin_C"/>
    <property type="match status" value="1"/>
</dbReference>
<comment type="similarity">
    <text evidence="1">Belongs to the pirin family.</text>
</comment>
<reference evidence="4" key="1">
    <citation type="submission" date="2018-06" db="EMBL/GenBank/DDBJ databases">
        <authorList>
            <person name="Zhirakovskaya E."/>
        </authorList>
    </citation>
    <scope>NUCLEOTIDE SEQUENCE</scope>
</reference>
<sequence length="289" mass="30695">MAATLKTGGLAVSREVAQTLSGVGTSDGNGVKLTRFIGSRDLNMLDPFLLLDLFQSDEASDYIGGFPSHPHRGFQTVTYMLAGRMRHKDNAGHEGVIEPGGVQWMNAGRGVIHSEMPEQESGLLSGFQLWVNLPAADKMSPPTYQEFAAADIPVESRAPGVGVKVIAGRTDFGTVGPVEIPATDPRYFDVDLEAGAVFSQNIPQGHNGFIHVIGGGVVVGGEAAELTEGTLGVLGPGDRVQVLGGEMSSRFLLVAGRELDEPVARGGPFVMTTRQQIIEAFEDYRAGRF</sequence>
<evidence type="ECO:0000313" key="4">
    <source>
        <dbReference type="EMBL" id="VAW18722.1"/>
    </source>
</evidence>
<protein>
    <submittedName>
        <fullName evidence="4">Pirin</fullName>
    </submittedName>
</protein>
<dbReference type="EMBL" id="UOEM01000118">
    <property type="protein sequence ID" value="VAW18722.1"/>
    <property type="molecule type" value="Genomic_DNA"/>
</dbReference>
<feature type="domain" description="Pirin N-terminal" evidence="2">
    <location>
        <begin position="32"/>
        <end position="131"/>
    </location>
</feature>
<evidence type="ECO:0000256" key="1">
    <source>
        <dbReference type="ARBA" id="ARBA00008416"/>
    </source>
</evidence>
<dbReference type="InterPro" id="IPR012093">
    <property type="entry name" value="Pirin"/>
</dbReference>
<dbReference type="Pfam" id="PF02678">
    <property type="entry name" value="Pirin"/>
    <property type="match status" value="1"/>
</dbReference>
<gene>
    <name evidence="4" type="ORF">MNBD_ALPHA09-1616</name>
</gene>
<dbReference type="PANTHER" id="PTHR13903">
    <property type="entry name" value="PIRIN-RELATED"/>
    <property type="match status" value="1"/>
</dbReference>
<dbReference type="PANTHER" id="PTHR13903:SF8">
    <property type="entry name" value="PIRIN"/>
    <property type="match status" value="1"/>
</dbReference>
<dbReference type="SUPFAM" id="SSF51182">
    <property type="entry name" value="RmlC-like cupins"/>
    <property type="match status" value="1"/>
</dbReference>
<dbReference type="CDD" id="cd02909">
    <property type="entry name" value="cupin_pirin_N"/>
    <property type="match status" value="1"/>
</dbReference>
<dbReference type="AlphaFoldDB" id="A0A3B0TWC6"/>
<feature type="domain" description="Pirin C-terminal" evidence="3">
    <location>
        <begin position="187"/>
        <end position="289"/>
    </location>
</feature>
<dbReference type="CDD" id="cd02247">
    <property type="entry name" value="cupin_pirin_C"/>
    <property type="match status" value="1"/>
</dbReference>
<evidence type="ECO:0000259" key="2">
    <source>
        <dbReference type="Pfam" id="PF02678"/>
    </source>
</evidence>
<dbReference type="PIRSF" id="PIRSF006232">
    <property type="entry name" value="Pirin"/>
    <property type="match status" value="1"/>
</dbReference>
<proteinExistence type="inferred from homology"/>
<dbReference type="InterPro" id="IPR014710">
    <property type="entry name" value="RmlC-like_jellyroll"/>
</dbReference>
<accession>A0A3B0TWC6</accession>
<dbReference type="InterPro" id="IPR008778">
    <property type="entry name" value="Pirin_C_dom"/>
</dbReference>
<dbReference type="InterPro" id="IPR011051">
    <property type="entry name" value="RmlC_Cupin_sf"/>
</dbReference>
<dbReference type="InterPro" id="IPR003829">
    <property type="entry name" value="Pirin_N_dom"/>
</dbReference>
<organism evidence="4">
    <name type="scientific">hydrothermal vent metagenome</name>
    <dbReference type="NCBI Taxonomy" id="652676"/>
    <lineage>
        <taxon>unclassified sequences</taxon>
        <taxon>metagenomes</taxon>
        <taxon>ecological metagenomes</taxon>
    </lineage>
</organism>
<name>A0A3B0TWC6_9ZZZZ</name>
<evidence type="ECO:0000259" key="3">
    <source>
        <dbReference type="Pfam" id="PF05726"/>
    </source>
</evidence>
<dbReference type="Gene3D" id="2.60.120.10">
    <property type="entry name" value="Jelly Rolls"/>
    <property type="match status" value="2"/>
</dbReference>